<evidence type="ECO:0000256" key="1">
    <source>
        <dbReference type="SAM" id="MobiDB-lite"/>
    </source>
</evidence>
<evidence type="ECO:0000256" key="2">
    <source>
        <dbReference type="SAM" id="Phobius"/>
    </source>
</evidence>
<dbReference type="EMBL" id="CAJVPP010000300">
    <property type="protein sequence ID" value="CAG8467039.1"/>
    <property type="molecule type" value="Genomic_DNA"/>
</dbReference>
<reference evidence="3" key="1">
    <citation type="submission" date="2021-06" db="EMBL/GenBank/DDBJ databases">
        <authorList>
            <person name="Kallberg Y."/>
            <person name="Tangrot J."/>
            <person name="Rosling A."/>
        </authorList>
    </citation>
    <scope>NUCLEOTIDE SEQUENCE</scope>
    <source>
        <strain evidence="3">87-6 pot B 2015</strain>
    </source>
</reference>
<keyword evidence="4" id="KW-1185">Reference proteome</keyword>
<keyword evidence="2" id="KW-1133">Transmembrane helix</keyword>
<feature type="region of interest" description="Disordered" evidence="1">
    <location>
        <begin position="116"/>
        <end position="139"/>
    </location>
</feature>
<sequence>MSTTTSPTVTLSYPIPSTIKSTTVVTDTFETNIIDTIILQKTPPPSLPTSLDDPSIPGKDSSASIRENDRIPIIIVISFLVILFLTALLFVYIHGKRKKRQQKALATAIIDAETGEISMSDSPSPPPPPTPPPTPLPHAFLRDDEISQHSSITIEPARPLPRYKISTLQIEPMTKRLTMNLSQKGKKIINVVSLRDGDDYDFHGSSDDESGNKSGSKGEKGNKRFSVRKNFWK</sequence>
<dbReference type="AlphaFoldDB" id="A0A9N8W0T2"/>
<feature type="region of interest" description="Disordered" evidence="1">
    <location>
        <begin position="196"/>
        <end position="233"/>
    </location>
</feature>
<accession>A0A9N8W0T2</accession>
<feature type="transmembrane region" description="Helical" evidence="2">
    <location>
        <begin position="71"/>
        <end position="93"/>
    </location>
</feature>
<feature type="compositionally biased region" description="Pro residues" evidence="1">
    <location>
        <begin position="123"/>
        <end position="136"/>
    </location>
</feature>
<keyword evidence="2" id="KW-0812">Transmembrane</keyword>
<feature type="compositionally biased region" description="Basic residues" evidence="1">
    <location>
        <begin position="223"/>
        <end position="233"/>
    </location>
</feature>
<evidence type="ECO:0000313" key="4">
    <source>
        <dbReference type="Proteomes" id="UP000789375"/>
    </source>
</evidence>
<protein>
    <submittedName>
        <fullName evidence="3">5354_t:CDS:1</fullName>
    </submittedName>
</protein>
<feature type="compositionally biased region" description="Basic and acidic residues" evidence="1">
    <location>
        <begin position="196"/>
        <end position="206"/>
    </location>
</feature>
<proteinExistence type="predicted"/>
<organism evidence="3 4">
    <name type="scientific">Funneliformis mosseae</name>
    <name type="common">Endomycorrhizal fungus</name>
    <name type="synonym">Glomus mosseae</name>
    <dbReference type="NCBI Taxonomy" id="27381"/>
    <lineage>
        <taxon>Eukaryota</taxon>
        <taxon>Fungi</taxon>
        <taxon>Fungi incertae sedis</taxon>
        <taxon>Mucoromycota</taxon>
        <taxon>Glomeromycotina</taxon>
        <taxon>Glomeromycetes</taxon>
        <taxon>Glomerales</taxon>
        <taxon>Glomeraceae</taxon>
        <taxon>Funneliformis</taxon>
    </lineage>
</organism>
<keyword evidence="2" id="KW-0472">Membrane</keyword>
<dbReference type="Proteomes" id="UP000789375">
    <property type="component" value="Unassembled WGS sequence"/>
</dbReference>
<feature type="region of interest" description="Disordered" evidence="1">
    <location>
        <begin position="40"/>
        <end position="63"/>
    </location>
</feature>
<evidence type="ECO:0000313" key="3">
    <source>
        <dbReference type="EMBL" id="CAG8467039.1"/>
    </source>
</evidence>
<gene>
    <name evidence="3" type="ORF">FMOSSE_LOCUS2326</name>
</gene>
<comment type="caution">
    <text evidence="3">The sequence shown here is derived from an EMBL/GenBank/DDBJ whole genome shotgun (WGS) entry which is preliminary data.</text>
</comment>
<name>A0A9N8W0T2_FUNMO</name>